<evidence type="ECO:0000313" key="1">
    <source>
        <dbReference type="EMBL" id="GIQ89688.1"/>
    </source>
</evidence>
<dbReference type="InterPro" id="IPR001646">
    <property type="entry name" value="5peptide_repeat"/>
</dbReference>
<proteinExistence type="predicted"/>
<dbReference type="Pfam" id="PF00805">
    <property type="entry name" value="Pentapeptide"/>
    <property type="match status" value="2"/>
</dbReference>
<dbReference type="SUPFAM" id="SSF141571">
    <property type="entry name" value="Pentapeptide repeat-like"/>
    <property type="match status" value="1"/>
</dbReference>
<accession>A0A9K3D5V7</accession>
<reference evidence="1 2" key="1">
    <citation type="journal article" date="2018" name="PLoS ONE">
        <title>The draft genome of Kipferlia bialata reveals reductive genome evolution in fornicate parasites.</title>
        <authorList>
            <person name="Tanifuji G."/>
            <person name="Takabayashi S."/>
            <person name="Kume K."/>
            <person name="Takagi M."/>
            <person name="Nakayama T."/>
            <person name="Kamikawa R."/>
            <person name="Inagaki Y."/>
            <person name="Hashimoto T."/>
        </authorList>
    </citation>
    <scope>NUCLEOTIDE SEQUENCE [LARGE SCALE GENOMIC DNA]</scope>
    <source>
        <strain evidence="1">NY0173</strain>
    </source>
</reference>
<dbReference type="OrthoDB" id="9989223at2759"/>
<comment type="caution">
    <text evidence="1">The sequence shown here is derived from an EMBL/GenBank/DDBJ whole genome shotgun (WGS) entry which is preliminary data.</text>
</comment>
<sequence>MCKTILNDIQCEGVVLEGACLDSVSGLTEGVLRGAKSLRGGHFVNCGMRAFNLSGLDMTGVRLQGCKMAECMLDGACLQKSRVLKCDLAKACAVSTDFSESVMRNTRLYNVDFATAVLTEADWDSISNNGFSSPLHASLIQGARLPVATQPYWPIVSVCPSLMVTGTSRSRYNKTQSCHVPWIQGLRWFIDIVGVSAVAVAERTVYLTDDHRTLSFLRTSERIEVHHPSGDFSYPMGPCLSSLCLTALPQPNDPEEYTMTIRMDTETEKE</sequence>
<dbReference type="Gene3D" id="2.160.20.80">
    <property type="entry name" value="E3 ubiquitin-protein ligase SopA"/>
    <property type="match status" value="1"/>
</dbReference>
<dbReference type="EMBL" id="BDIP01005317">
    <property type="protein sequence ID" value="GIQ89688.1"/>
    <property type="molecule type" value="Genomic_DNA"/>
</dbReference>
<name>A0A9K3D5V7_9EUKA</name>
<gene>
    <name evidence="1" type="ORF">KIPB_012229</name>
</gene>
<dbReference type="Proteomes" id="UP000265618">
    <property type="component" value="Unassembled WGS sequence"/>
</dbReference>
<protein>
    <recommendedName>
        <fullName evidence="3">Pentapeptide repeat-containing protein</fullName>
    </recommendedName>
</protein>
<dbReference type="AlphaFoldDB" id="A0A9K3D5V7"/>
<keyword evidence="2" id="KW-1185">Reference proteome</keyword>
<organism evidence="1 2">
    <name type="scientific">Kipferlia bialata</name>
    <dbReference type="NCBI Taxonomy" id="797122"/>
    <lineage>
        <taxon>Eukaryota</taxon>
        <taxon>Metamonada</taxon>
        <taxon>Carpediemonas-like organisms</taxon>
        <taxon>Kipferlia</taxon>
    </lineage>
</organism>
<evidence type="ECO:0000313" key="2">
    <source>
        <dbReference type="Proteomes" id="UP000265618"/>
    </source>
</evidence>
<evidence type="ECO:0008006" key="3">
    <source>
        <dbReference type="Google" id="ProtNLM"/>
    </source>
</evidence>